<accession>A0A9P9AKK3</accession>
<dbReference type="PANTHER" id="PTHR45458:SF1">
    <property type="entry name" value="SHORT CHAIN DEHYDROGENASE"/>
    <property type="match status" value="1"/>
</dbReference>
<dbReference type="SUPFAM" id="SSF51735">
    <property type="entry name" value="NAD(P)-binding Rossmann-fold domains"/>
    <property type="match status" value="1"/>
</dbReference>
<comment type="caution">
    <text evidence="2">The sequence shown here is derived from an EMBL/GenBank/DDBJ whole genome shotgun (WGS) entry which is preliminary data.</text>
</comment>
<dbReference type="PANTHER" id="PTHR45458">
    <property type="entry name" value="SHORT-CHAIN DEHYDROGENASE/REDUCTASE SDR"/>
    <property type="match status" value="1"/>
</dbReference>
<dbReference type="CDD" id="cd05325">
    <property type="entry name" value="carb_red_sniffer_like_SDR_c"/>
    <property type="match status" value="1"/>
</dbReference>
<dbReference type="Proteomes" id="UP000777438">
    <property type="component" value="Unassembled WGS sequence"/>
</dbReference>
<evidence type="ECO:0000313" key="3">
    <source>
        <dbReference type="Proteomes" id="UP000777438"/>
    </source>
</evidence>
<organism evidence="2 3">
    <name type="scientific">Thelonectria olida</name>
    <dbReference type="NCBI Taxonomy" id="1576542"/>
    <lineage>
        <taxon>Eukaryota</taxon>
        <taxon>Fungi</taxon>
        <taxon>Dikarya</taxon>
        <taxon>Ascomycota</taxon>
        <taxon>Pezizomycotina</taxon>
        <taxon>Sordariomycetes</taxon>
        <taxon>Hypocreomycetidae</taxon>
        <taxon>Hypocreales</taxon>
        <taxon>Nectriaceae</taxon>
        <taxon>Thelonectria</taxon>
    </lineage>
</organism>
<name>A0A9P9AKK3_9HYPO</name>
<dbReference type="GO" id="GO:0016616">
    <property type="term" value="F:oxidoreductase activity, acting on the CH-OH group of donors, NAD or NADP as acceptor"/>
    <property type="evidence" value="ECO:0007669"/>
    <property type="project" value="TreeGrafter"/>
</dbReference>
<dbReference type="InterPro" id="IPR002347">
    <property type="entry name" value="SDR_fam"/>
</dbReference>
<protein>
    <submittedName>
        <fullName evidence="2">Uncharacterized protein</fullName>
    </submittedName>
</protein>
<dbReference type="EMBL" id="JAGPYM010000024">
    <property type="protein sequence ID" value="KAH6881066.1"/>
    <property type="molecule type" value="Genomic_DNA"/>
</dbReference>
<keyword evidence="1" id="KW-0521">NADP</keyword>
<gene>
    <name evidence="2" type="ORF">B0T10DRAFT_518760</name>
</gene>
<dbReference type="InterPro" id="IPR052184">
    <property type="entry name" value="SDR_enzymes"/>
</dbReference>
<dbReference type="AlphaFoldDB" id="A0A9P9AKK3"/>
<dbReference type="OrthoDB" id="9876299at2759"/>
<dbReference type="InterPro" id="IPR020904">
    <property type="entry name" value="Sc_DH/Rdtase_CS"/>
</dbReference>
<reference evidence="2 3" key="1">
    <citation type="journal article" date="2021" name="Nat. Commun.">
        <title>Genetic determinants of endophytism in the Arabidopsis root mycobiome.</title>
        <authorList>
            <person name="Mesny F."/>
            <person name="Miyauchi S."/>
            <person name="Thiergart T."/>
            <person name="Pickel B."/>
            <person name="Atanasova L."/>
            <person name="Karlsson M."/>
            <person name="Huettel B."/>
            <person name="Barry K.W."/>
            <person name="Haridas S."/>
            <person name="Chen C."/>
            <person name="Bauer D."/>
            <person name="Andreopoulos W."/>
            <person name="Pangilinan J."/>
            <person name="LaButti K."/>
            <person name="Riley R."/>
            <person name="Lipzen A."/>
            <person name="Clum A."/>
            <person name="Drula E."/>
            <person name="Henrissat B."/>
            <person name="Kohler A."/>
            <person name="Grigoriev I.V."/>
            <person name="Martin F.M."/>
            <person name="Hacquard S."/>
        </authorList>
    </citation>
    <scope>NUCLEOTIDE SEQUENCE [LARGE SCALE GENOMIC DNA]</scope>
    <source>
        <strain evidence="2 3">MPI-CAGE-CH-0241</strain>
    </source>
</reference>
<dbReference type="PROSITE" id="PS00061">
    <property type="entry name" value="ADH_SHORT"/>
    <property type="match status" value="1"/>
</dbReference>
<keyword evidence="3" id="KW-1185">Reference proteome</keyword>
<sequence>MTYNVLITGANRGIGKNLLKLYLNRPNTTAIAAVRDVEHPTVDEIRKLPVASGSRLITIKIDSTSLTDPAAAAKALQSHYGITQLDTVIANAGIGKDWNLVAETPVNEVEDHFKVNSVGPFALYLGVRSLLLASSNPRFVVVSTTLGSVGLQSEMKIQDVAYGMSKAALNFFVGKVHQEEPTLTAFPIHPGWVSTDMGNGVAVILGMKEAPTTQDESSTGIFEQVENSTKAETSGRFVSFDGKELPW</sequence>
<proteinExistence type="predicted"/>
<evidence type="ECO:0000256" key="1">
    <source>
        <dbReference type="ARBA" id="ARBA00022857"/>
    </source>
</evidence>
<dbReference type="Gene3D" id="3.40.50.720">
    <property type="entry name" value="NAD(P)-binding Rossmann-like Domain"/>
    <property type="match status" value="1"/>
</dbReference>
<dbReference type="Pfam" id="PF00106">
    <property type="entry name" value="adh_short"/>
    <property type="match status" value="1"/>
</dbReference>
<dbReference type="PRINTS" id="PR00081">
    <property type="entry name" value="GDHRDH"/>
</dbReference>
<dbReference type="InterPro" id="IPR036291">
    <property type="entry name" value="NAD(P)-bd_dom_sf"/>
</dbReference>
<evidence type="ECO:0000313" key="2">
    <source>
        <dbReference type="EMBL" id="KAH6881066.1"/>
    </source>
</evidence>